<sequence length="359" mass="39212">MAPFDVDILIPVWNRPVETRNCLVTLIDASPSARFILIDSGSDRETERLLEEFAEILGERALLLKTSANLGFVRAVNRGLAQSEAPCVVVARNTTMVPRGWLDPLLELAASRPEAGLIVPRLVREGSPGARRRTADGAVTVTEVAHGSFAALMVRRELLALQGGFDEELDGGVWCLKDYSRRALSNGFLTFAAEGAPVTYADEVLLGSVARREETVRRSAETCAARWGREDAFCVCFPKDAEPGAVRERLGTILRGARMGCSFTVIVHPPLHRSLTESGHSALHRNIALVQLPRFFAAGELRKIVGRLMAVRGETVAVAGVDGLSIPGVDGVKPFGWLEDQIRQRQETFYRQATVRETG</sequence>
<dbReference type="InterPro" id="IPR001173">
    <property type="entry name" value="Glyco_trans_2-like"/>
</dbReference>
<evidence type="ECO:0000313" key="2">
    <source>
        <dbReference type="EMBL" id="HEN43528.1"/>
    </source>
</evidence>
<keyword evidence="2" id="KW-0808">Transferase</keyword>
<protein>
    <submittedName>
        <fullName evidence="2">Glycosyltransferase</fullName>
    </submittedName>
</protein>
<proteinExistence type="predicted"/>
<dbReference type="AlphaFoldDB" id="A0A831XNB5"/>
<dbReference type="SUPFAM" id="SSF53448">
    <property type="entry name" value="Nucleotide-diphospho-sugar transferases"/>
    <property type="match status" value="1"/>
</dbReference>
<dbReference type="PANTHER" id="PTHR43179:SF7">
    <property type="entry name" value="RHAMNOSYLTRANSFERASE WBBL"/>
    <property type="match status" value="1"/>
</dbReference>
<evidence type="ECO:0000259" key="1">
    <source>
        <dbReference type="Pfam" id="PF00535"/>
    </source>
</evidence>
<name>A0A831XNB5_GEOME</name>
<dbReference type="GO" id="GO:0016740">
    <property type="term" value="F:transferase activity"/>
    <property type="evidence" value="ECO:0007669"/>
    <property type="project" value="UniProtKB-KW"/>
</dbReference>
<comment type="caution">
    <text evidence="2">The sequence shown here is derived from an EMBL/GenBank/DDBJ whole genome shotgun (WGS) entry which is preliminary data.</text>
</comment>
<dbReference type="PANTHER" id="PTHR43179">
    <property type="entry name" value="RHAMNOSYLTRANSFERASE WBBL"/>
    <property type="match status" value="1"/>
</dbReference>
<dbReference type="EMBL" id="DSOV01000065">
    <property type="protein sequence ID" value="HEN43528.1"/>
    <property type="molecule type" value="Genomic_DNA"/>
</dbReference>
<organism evidence="2">
    <name type="scientific">Geobacter metallireducens</name>
    <dbReference type="NCBI Taxonomy" id="28232"/>
    <lineage>
        <taxon>Bacteria</taxon>
        <taxon>Pseudomonadati</taxon>
        <taxon>Thermodesulfobacteriota</taxon>
        <taxon>Desulfuromonadia</taxon>
        <taxon>Geobacterales</taxon>
        <taxon>Geobacteraceae</taxon>
        <taxon>Geobacter</taxon>
    </lineage>
</organism>
<accession>A0A831XNB5</accession>
<reference evidence="2" key="1">
    <citation type="journal article" date="2020" name="mSystems">
        <title>Genome- and Community-Level Interaction Insights into Carbon Utilization and Element Cycling Functions of Hydrothermarchaeota in Hydrothermal Sediment.</title>
        <authorList>
            <person name="Zhou Z."/>
            <person name="Liu Y."/>
            <person name="Xu W."/>
            <person name="Pan J."/>
            <person name="Luo Z.H."/>
            <person name="Li M."/>
        </authorList>
    </citation>
    <scope>NUCLEOTIDE SEQUENCE [LARGE SCALE GENOMIC DNA]</scope>
    <source>
        <strain evidence="2">SpSt-349</strain>
    </source>
</reference>
<dbReference type="InterPro" id="IPR029044">
    <property type="entry name" value="Nucleotide-diphossugar_trans"/>
</dbReference>
<dbReference type="Pfam" id="PF00535">
    <property type="entry name" value="Glycos_transf_2"/>
    <property type="match status" value="1"/>
</dbReference>
<gene>
    <name evidence="2" type="ORF">ENQ87_14370</name>
</gene>
<dbReference type="Gene3D" id="3.90.550.10">
    <property type="entry name" value="Spore Coat Polysaccharide Biosynthesis Protein SpsA, Chain A"/>
    <property type="match status" value="1"/>
</dbReference>
<feature type="domain" description="Glycosyltransferase 2-like" evidence="1">
    <location>
        <begin position="8"/>
        <end position="134"/>
    </location>
</feature>